<dbReference type="EMBL" id="CP007030">
    <property type="protein sequence ID" value="AHF00566.1"/>
    <property type="molecule type" value="Genomic_DNA"/>
</dbReference>
<dbReference type="HOGENOM" id="CLU_090028_6_1_6"/>
<comment type="catalytic activity">
    <reaction evidence="1">
        <text>[protein]-peptidylproline (omega=180) = [protein]-peptidylproline (omega=0)</text>
        <dbReference type="Rhea" id="RHEA:16237"/>
        <dbReference type="Rhea" id="RHEA-COMP:10747"/>
        <dbReference type="Rhea" id="RHEA-COMP:10748"/>
        <dbReference type="ChEBI" id="CHEBI:83833"/>
        <dbReference type="ChEBI" id="CHEBI:83834"/>
        <dbReference type="EC" id="5.2.1.8"/>
    </reaction>
</comment>
<dbReference type="EC" id="5.2.1.8" evidence="3"/>
<dbReference type="OrthoDB" id="9769613at2"/>
<protein>
    <recommendedName>
        <fullName evidence="3">peptidylprolyl isomerase</fullName>
        <ecNumber evidence="3">5.2.1.8</ecNumber>
    </recommendedName>
</protein>
<dbReference type="InterPro" id="IPR000297">
    <property type="entry name" value="PPIase_PpiC"/>
</dbReference>
<name>W0DUK8_9GAMM</name>
<keyword evidence="5 7" id="KW-0413">Isomerase</keyword>
<organism evidence="7 8">
    <name type="scientific">Thiomicrospira aerophila AL3</name>
    <dbReference type="NCBI Taxonomy" id="717772"/>
    <lineage>
        <taxon>Bacteria</taxon>
        <taxon>Pseudomonadati</taxon>
        <taxon>Pseudomonadota</taxon>
        <taxon>Gammaproteobacteria</taxon>
        <taxon>Thiotrichales</taxon>
        <taxon>Piscirickettsiaceae</taxon>
        <taxon>Thiomicrospira</taxon>
    </lineage>
</organism>
<dbReference type="InParanoid" id="W0DUK8"/>
<dbReference type="Proteomes" id="UP000005380">
    <property type="component" value="Chromosome"/>
</dbReference>
<evidence type="ECO:0000259" key="6">
    <source>
        <dbReference type="PROSITE" id="PS50198"/>
    </source>
</evidence>
<evidence type="ECO:0000256" key="5">
    <source>
        <dbReference type="PROSITE-ProRule" id="PRU00278"/>
    </source>
</evidence>
<dbReference type="AlphaFoldDB" id="W0DUK8"/>
<dbReference type="STRING" id="717772.THIAE_01230"/>
<dbReference type="PANTHER" id="PTHR47245">
    <property type="entry name" value="PEPTIDYLPROLYL ISOMERASE"/>
    <property type="match status" value="1"/>
</dbReference>
<keyword evidence="8" id="KW-1185">Reference proteome</keyword>
<dbReference type="SUPFAM" id="SSF54534">
    <property type="entry name" value="FKBP-like"/>
    <property type="match status" value="1"/>
</dbReference>
<dbReference type="PROSITE" id="PS50198">
    <property type="entry name" value="PPIC_PPIASE_2"/>
    <property type="match status" value="1"/>
</dbReference>
<dbReference type="RefSeq" id="WP_006459514.1">
    <property type="nucleotide sequence ID" value="NZ_CP007030.1"/>
</dbReference>
<accession>W0DUK8</accession>
<reference evidence="7 8" key="1">
    <citation type="submission" date="2013-12" db="EMBL/GenBank/DDBJ databases">
        <authorList>
            <consortium name="DOE Joint Genome Institute"/>
            <person name="Kappler U."/>
            <person name="Huntemann M."/>
            <person name="Han J."/>
            <person name="Chen A."/>
            <person name="Kyrpides N."/>
            <person name="Mavromatis K."/>
            <person name="Markowitz V."/>
            <person name="Palaniappan K."/>
            <person name="Ivanova N."/>
            <person name="Schaumberg A."/>
            <person name="Pati A."/>
            <person name="Liolios K."/>
            <person name="Nordberg H.P."/>
            <person name="Cantor M.N."/>
            <person name="Hua S.X."/>
            <person name="Woyke T."/>
        </authorList>
    </citation>
    <scope>NUCLEOTIDE SEQUENCE [LARGE SCALE GENOMIC DNA]</scope>
    <source>
        <strain evidence="8">AL2</strain>
    </source>
</reference>
<dbReference type="InterPro" id="IPR050245">
    <property type="entry name" value="PrsA_foldase"/>
</dbReference>
<gene>
    <name evidence="7" type="ORF">THIAE_01230</name>
</gene>
<dbReference type="KEGG" id="tao:THIAE_01230"/>
<dbReference type="PANTHER" id="PTHR47245:SF2">
    <property type="entry name" value="PEPTIDYL-PROLYL CIS-TRANS ISOMERASE HP_0175-RELATED"/>
    <property type="match status" value="1"/>
</dbReference>
<evidence type="ECO:0000313" key="8">
    <source>
        <dbReference type="Proteomes" id="UP000005380"/>
    </source>
</evidence>
<evidence type="ECO:0000256" key="4">
    <source>
        <dbReference type="ARBA" id="ARBA00023110"/>
    </source>
</evidence>
<evidence type="ECO:0000313" key="7">
    <source>
        <dbReference type="EMBL" id="AHF00566.1"/>
    </source>
</evidence>
<comment type="similarity">
    <text evidence="2">Belongs to the PpiC/parvulin rotamase family.</text>
</comment>
<dbReference type="Pfam" id="PF00639">
    <property type="entry name" value="Rotamase"/>
    <property type="match status" value="1"/>
</dbReference>
<keyword evidence="4 5" id="KW-0697">Rotamase</keyword>
<feature type="domain" description="PpiC" evidence="6">
    <location>
        <begin position="1"/>
        <end position="91"/>
    </location>
</feature>
<dbReference type="InterPro" id="IPR046357">
    <property type="entry name" value="PPIase_dom_sf"/>
</dbReference>
<evidence type="ECO:0000256" key="3">
    <source>
        <dbReference type="ARBA" id="ARBA00013194"/>
    </source>
</evidence>
<evidence type="ECO:0000256" key="2">
    <source>
        <dbReference type="ARBA" id="ARBA00007656"/>
    </source>
</evidence>
<sequence length="95" mass="10779">MPLIHASHILLPSRKIAARLYPRLVAQELSFTEAVTRYSICVSKSHEGDLGFMAPGLLERDFERGLWNAPVACPSEPFQSSLGWHIVWVHQKVWP</sequence>
<dbReference type="GO" id="GO:0003755">
    <property type="term" value="F:peptidyl-prolyl cis-trans isomerase activity"/>
    <property type="evidence" value="ECO:0007669"/>
    <property type="project" value="UniProtKB-KW"/>
</dbReference>
<dbReference type="eggNOG" id="COG0760">
    <property type="taxonomic scope" value="Bacteria"/>
</dbReference>
<dbReference type="Gene3D" id="3.10.50.40">
    <property type="match status" value="1"/>
</dbReference>
<proteinExistence type="inferred from homology"/>
<evidence type="ECO:0000256" key="1">
    <source>
        <dbReference type="ARBA" id="ARBA00000971"/>
    </source>
</evidence>